<dbReference type="Proteomes" id="UP000494163">
    <property type="component" value="Chromosome 3L"/>
</dbReference>
<protein>
    <submittedName>
        <fullName evidence="1">Maker765</fullName>
    </submittedName>
</protein>
<keyword evidence="2" id="KW-1185">Reference proteome</keyword>
<proteinExistence type="predicted"/>
<evidence type="ECO:0000313" key="1">
    <source>
        <dbReference type="EMBL" id="ALC44856.1"/>
    </source>
</evidence>
<sequence length="249" mass="29323">MNSLLVKMKKKRTRVNEVKKWNDKEIVDILTFMQAHRNVEKPTAQIYYRKLLAETKIVASWSMVRFKVRHLKTLLQKAEELKCSTSVSLKDGHHEKTVDEKILKMCPHYGQLSDIFPGSREIKSVVRETMPIEDDSSSAIDMAFNDSVDSMDSAVSTSLSAKLRKSAEKPALSTPMSMETERTEMQRDLEIEKFLWAKQLEADKMRLEEMRIRIEDKRREDEFQLKKLELEQRERIKRLELELKYGRKN</sequence>
<organism evidence="1 2">
    <name type="scientific">Drosophila busckii</name>
    <name type="common">Fruit fly</name>
    <dbReference type="NCBI Taxonomy" id="30019"/>
    <lineage>
        <taxon>Eukaryota</taxon>
        <taxon>Metazoa</taxon>
        <taxon>Ecdysozoa</taxon>
        <taxon>Arthropoda</taxon>
        <taxon>Hexapoda</taxon>
        <taxon>Insecta</taxon>
        <taxon>Pterygota</taxon>
        <taxon>Neoptera</taxon>
        <taxon>Endopterygota</taxon>
        <taxon>Diptera</taxon>
        <taxon>Brachycera</taxon>
        <taxon>Muscomorpha</taxon>
        <taxon>Ephydroidea</taxon>
        <taxon>Drosophilidae</taxon>
        <taxon>Drosophila</taxon>
    </lineage>
</organism>
<name>A0A0M5JBL1_DROBS</name>
<dbReference type="OrthoDB" id="7872047at2759"/>
<dbReference type="EMBL" id="CP012525">
    <property type="protein sequence ID" value="ALC44856.1"/>
    <property type="molecule type" value="Genomic_DNA"/>
</dbReference>
<accession>A0A0M5JBL1</accession>
<dbReference type="OMA" id="WNILKCK"/>
<gene>
    <name evidence="1" type="ORF">Dbus_chr3Lg2022</name>
</gene>
<reference evidence="1 2" key="1">
    <citation type="submission" date="2015-08" db="EMBL/GenBank/DDBJ databases">
        <title>Ancestral chromatin configuration constrains chromatin evolution on differentiating sex chromosomes in Drosophila.</title>
        <authorList>
            <person name="Zhou Q."/>
            <person name="Bachtrog D."/>
        </authorList>
    </citation>
    <scope>NUCLEOTIDE SEQUENCE [LARGE SCALE GENOMIC DNA]</scope>
    <source>
        <tissue evidence="1">Whole larvae</tissue>
    </source>
</reference>
<dbReference type="AlphaFoldDB" id="A0A0M5JBL1"/>
<evidence type="ECO:0000313" key="2">
    <source>
        <dbReference type="Proteomes" id="UP000494163"/>
    </source>
</evidence>